<dbReference type="Proteomes" id="UP000298588">
    <property type="component" value="Chromosome"/>
</dbReference>
<proteinExistence type="predicted"/>
<dbReference type="PIRSF" id="PIRSF036466">
    <property type="entry name" value="UCP036466"/>
    <property type="match status" value="1"/>
</dbReference>
<keyword evidence="1" id="KW-1003">Cell membrane</keyword>
<evidence type="ECO:0000256" key="5">
    <source>
        <dbReference type="SAM" id="Phobius"/>
    </source>
</evidence>
<accession>A0A4D7QGU5</accession>
<dbReference type="EMBL" id="CP039865">
    <property type="protein sequence ID" value="QCK85069.1"/>
    <property type="molecule type" value="Genomic_DNA"/>
</dbReference>
<sequence>MISLAIACLIVVLLTAILGFGGIVGATLATTQLVFVVALVGFGLSAMAGVARLRD</sequence>
<evidence type="ECO:0000313" key="6">
    <source>
        <dbReference type="EMBL" id="QCK85069.1"/>
    </source>
</evidence>
<reference evidence="6 7" key="1">
    <citation type="submission" date="2019-04" db="EMBL/GenBank/DDBJ databases">
        <title>Phreatobacter aquaticus sp. nov.</title>
        <authorList>
            <person name="Choi A."/>
            <person name="Baek K."/>
        </authorList>
    </citation>
    <scope>NUCLEOTIDE SEQUENCE [LARGE SCALE GENOMIC DNA]</scope>
    <source>
        <strain evidence="6 7">NMCR1094</strain>
    </source>
</reference>
<evidence type="ECO:0000313" key="7">
    <source>
        <dbReference type="Proteomes" id="UP000298588"/>
    </source>
</evidence>
<keyword evidence="3 5" id="KW-1133">Transmembrane helix</keyword>
<name>A0A4D7QGU5_9HYPH</name>
<protein>
    <submittedName>
        <fullName evidence="6">DUF1328 domain-containing protein</fullName>
    </submittedName>
</protein>
<organism evidence="6 7">
    <name type="scientific">Phreatobacter aquaticus</name>
    <dbReference type="NCBI Taxonomy" id="2570229"/>
    <lineage>
        <taxon>Bacteria</taxon>
        <taxon>Pseudomonadati</taxon>
        <taxon>Pseudomonadota</taxon>
        <taxon>Alphaproteobacteria</taxon>
        <taxon>Hyphomicrobiales</taxon>
        <taxon>Phreatobacteraceae</taxon>
        <taxon>Phreatobacter</taxon>
    </lineage>
</organism>
<dbReference type="RefSeq" id="WP_137098403.1">
    <property type="nucleotide sequence ID" value="NZ_CP039865.1"/>
</dbReference>
<keyword evidence="7" id="KW-1185">Reference proteome</keyword>
<evidence type="ECO:0000256" key="3">
    <source>
        <dbReference type="ARBA" id="ARBA00022989"/>
    </source>
</evidence>
<dbReference type="AlphaFoldDB" id="A0A4D7QGU5"/>
<keyword evidence="4 5" id="KW-0472">Membrane</keyword>
<dbReference type="KEGG" id="paqt:E8L99_04385"/>
<dbReference type="GO" id="GO:0005886">
    <property type="term" value="C:plasma membrane"/>
    <property type="evidence" value="ECO:0007669"/>
    <property type="project" value="InterPro"/>
</dbReference>
<evidence type="ECO:0000256" key="4">
    <source>
        <dbReference type="ARBA" id="ARBA00023136"/>
    </source>
</evidence>
<dbReference type="InterPro" id="IPR009760">
    <property type="entry name" value="DUF1328"/>
</dbReference>
<gene>
    <name evidence="6" type="ORF">E8L99_04385</name>
</gene>
<feature type="transmembrane region" description="Helical" evidence="5">
    <location>
        <begin position="29"/>
        <end position="51"/>
    </location>
</feature>
<evidence type="ECO:0000256" key="2">
    <source>
        <dbReference type="ARBA" id="ARBA00022692"/>
    </source>
</evidence>
<evidence type="ECO:0000256" key="1">
    <source>
        <dbReference type="ARBA" id="ARBA00022475"/>
    </source>
</evidence>
<keyword evidence="2 5" id="KW-0812">Transmembrane</keyword>